<dbReference type="Gene3D" id="1.10.10.60">
    <property type="entry name" value="Homeodomain-like"/>
    <property type="match status" value="1"/>
</dbReference>
<dbReference type="GO" id="GO:0007399">
    <property type="term" value="P:nervous system development"/>
    <property type="evidence" value="ECO:0007669"/>
    <property type="project" value="UniProtKB-KW"/>
</dbReference>
<dbReference type="CDD" id="cd00086">
    <property type="entry name" value="homeodomain"/>
    <property type="match status" value="1"/>
</dbReference>
<evidence type="ECO:0000256" key="2">
    <source>
        <dbReference type="ARBA" id="ARBA00022473"/>
    </source>
</evidence>
<feature type="compositionally biased region" description="Low complexity" evidence="14">
    <location>
        <begin position="399"/>
        <end position="414"/>
    </location>
</feature>
<dbReference type="InterPro" id="IPR001356">
    <property type="entry name" value="HD"/>
</dbReference>
<dbReference type="GO" id="GO:1990837">
    <property type="term" value="F:sequence-specific double-stranded DNA binding"/>
    <property type="evidence" value="ECO:0007669"/>
    <property type="project" value="TreeGrafter"/>
</dbReference>
<dbReference type="PROSITE" id="PS00027">
    <property type="entry name" value="HOMEOBOX_1"/>
    <property type="match status" value="1"/>
</dbReference>
<dbReference type="GO" id="GO:0000981">
    <property type="term" value="F:DNA-binding transcription factor activity, RNA polymerase II-specific"/>
    <property type="evidence" value="ECO:0007669"/>
    <property type="project" value="InterPro"/>
</dbReference>
<dbReference type="InterPro" id="IPR009057">
    <property type="entry name" value="Homeodomain-like_sf"/>
</dbReference>
<evidence type="ECO:0000313" key="16">
    <source>
        <dbReference type="Proteomes" id="UP000504606"/>
    </source>
</evidence>
<proteinExistence type="inferred from homology"/>
<dbReference type="Proteomes" id="UP000504606">
    <property type="component" value="Unplaced"/>
</dbReference>
<feature type="region of interest" description="Disordered" evidence="14">
    <location>
        <begin position="398"/>
        <end position="433"/>
    </location>
</feature>
<evidence type="ECO:0000256" key="5">
    <source>
        <dbReference type="ARBA" id="ARBA00023015"/>
    </source>
</evidence>
<evidence type="ECO:0000256" key="4">
    <source>
        <dbReference type="ARBA" id="ARBA00022902"/>
    </source>
</evidence>
<evidence type="ECO:0000256" key="7">
    <source>
        <dbReference type="ARBA" id="ARBA00023155"/>
    </source>
</evidence>
<comment type="similarity">
    <text evidence="10">Belongs to the paired homeobox family. Unc-4 subfamily.</text>
</comment>
<feature type="compositionally biased region" description="Polar residues" evidence="14">
    <location>
        <begin position="117"/>
        <end position="127"/>
    </location>
</feature>
<dbReference type="RefSeq" id="XP_026277114.1">
    <property type="nucleotide sequence ID" value="XM_026421329.2"/>
</dbReference>
<dbReference type="FunFam" id="1.10.10.60:FF:000057">
    <property type="entry name" value="Short stature homeobox 2"/>
    <property type="match status" value="1"/>
</dbReference>
<evidence type="ECO:0000256" key="6">
    <source>
        <dbReference type="ARBA" id="ARBA00023125"/>
    </source>
</evidence>
<dbReference type="GeneID" id="113205636"/>
<feature type="compositionally biased region" description="Gly residues" evidence="14">
    <location>
        <begin position="286"/>
        <end position="300"/>
    </location>
</feature>
<feature type="compositionally biased region" description="Basic residues" evidence="14">
    <location>
        <begin position="202"/>
        <end position="211"/>
    </location>
</feature>
<keyword evidence="9 12" id="KW-0539">Nucleus</keyword>
<gene>
    <name evidence="17" type="primary">LOC113205636</name>
</gene>
<evidence type="ECO:0000256" key="13">
    <source>
        <dbReference type="RuleBase" id="RU000682"/>
    </source>
</evidence>
<sequence length="470" mass="50302">MVLEPMFPARPLGGPGLGGPGPLPTNMAVNFAGSDVMSRLLHAYRGLAMAGPFGPGPMGGLPPPPHHAAARGPPLLLRGIPQPQPHPGTIAHPGHHHPGHPPLSPPGVRPFDRQDPRSSPNAPTPNSAHDEAASPGGADEDEASKRRRSRTNFNSWQLEELERAFLASHYPDVFMREALALRLDLKESRVAVWFQNRRAKWRKKEHTKKGPGRPAHNAHPQTCSGQPIPEEELRRKEQDRREKKILRALQRQQKKLASKGITVDLETLRREWEARGSFVGSRNGSRKGGAAGGAGGGAPGVPGDEDSSDIDVVGDDDSMDYESSSTAAPDDSGNDDRPQSGQGHASGPHGLGPINYVKREAPAASPSEAASTPLCEDRAFSSVAKPVPVSGASPPLPLPLLLNNNNNTEEANNNNHHHHHLHHHLHGKDSLRSSPVKLSPFSIESLLSRGHGLGHTISQGLVHAAEPVES</sequence>
<dbReference type="SUPFAM" id="SSF46689">
    <property type="entry name" value="Homeodomain-like"/>
    <property type="match status" value="1"/>
</dbReference>
<keyword evidence="4" id="KW-0524">Neurogenesis</keyword>
<evidence type="ECO:0000256" key="9">
    <source>
        <dbReference type="ARBA" id="ARBA00023242"/>
    </source>
</evidence>
<dbReference type="PROSITE" id="PS50071">
    <property type="entry name" value="HOMEOBOX_2"/>
    <property type="match status" value="1"/>
</dbReference>
<dbReference type="GO" id="GO:0030154">
    <property type="term" value="P:cell differentiation"/>
    <property type="evidence" value="ECO:0007669"/>
    <property type="project" value="UniProtKB-KW"/>
</dbReference>
<dbReference type="AlphaFoldDB" id="A0A6J1S7D7"/>
<dbReference type="SMART" id="SM00389">
    <property type="entry name" value="HOX"/>
    <property type="match status" value="1"/>
</dbReference>
<keyword evidence="7 12" id="KW-0371">Homeobox</keyword>
<feature type="region of interest" description="Disordered" evidence="14">
    <location>
        <begin position="202"/>
        <end position="240"/>
    </location>
</feature>
<keyword evidence="6 12" id="KW-0238">DNA-binding</keyword>
<feature type="compositionally biased region" description="Acidic residues" evidence="14">
    <location>
        <begin position="303"/>
        <end position="320"/>
    </location>
</feature>
<evidence type="ECO:0000259" key="15">
    <source>
        <dbReference type="PROSITE" id="PS50071"/>
    </source>
</evidence>
<evidence type="ECO:0000313" key="17">
    <source>
        <dbReference type="RefSeq" id="XP_026277114.1"/>
    </source>
</evidence>
<evidence type="ECO:0000256" key="11">
    <source>
        <dbReference type="ARBA" id="ARBA00069290"/>
    </source>
</evidence>
<accession>A0A6J1S7D7</accession>
<feature type="domain" description="Homeobox" evidence="15">
    <location>
        <begin position="144"/>
        <end position="204"/>
    </location>
</feature>
<reference evidence="17" key="1">
    <citation type="submission" date="2025-08" db="UniProtKB">
        <authorList>
            <consortium name="RefSeq"/>
        </authorList>
    </citation>
    <scope>IDENTIFICATION</scope>
    <source>
        <tissue evidence="17">Whole organism</tissue>
    </source>
</reference>
<dbReference type="InterPro" id="IPR017970">
    <property type="entry name" value="Homeobox_CS"/>
</dbReference>
<dbReference type="GO" id="GO:0005634">
    <property type="term" value="C:nucleus"/>
    <property type="evidence" value="ECO:0007669"/>
    <property type="project" value="UniProtKB-SubCell"/>
</dbReference>
<keyword evidence="2" id="KW-0217">Developmental protein</keyword>
<name>A0A6J1S7D7_FRAOC</name>
<feature type="compositionally biased region" description="Basic residues" evidence="14">
    <location>
        <begin position="415"/>
        <end position="426"/>
    </location>
</feature>
<dbReference type="OrthoDB" id="6159439at2759"/>
<comment type="subcellular location">
    <subcellularLocation>
        <location evidence="1 12 13">Nucleus</location>
    </subcellularLocation>
</comment>
<protein>
    <recommendedName>
        <fullName evidence="11">Homeobox protein unc-4</fullName>
    </recommendedName>
</protein>
<evidence type="ECO:0000256" key="12">
    <source>
        <dbReference type="PROSITE-ProRule" id="PRU00108"/>
    </source>
</evidence>
<dbReference type="KEGG" id="foc:113205636"/>
<feature type="region of interest" description="Disordered" evidence="14">
    <location>
        <begin position="57"/>
        <end position="150"/>
    </location>
</feature>
<evidence type="ECO:0000256" key="1">
    <source>
        <dbReference type="ARBA" id="ARBA00004123"/>
    </source>
</evidence>
<keyword evidence="8" id="KW-0804">Transcription</keyword>
<evidence type="ECO:0000256" key="10">
    <source>
        <dbReference type="ARBA" id="ARBA00038351"/>
    </source>
</evidence>
<dbReference type="Pfam" id="PF00046">
    <property type="entry name" value="Homeodomain"/>
    <property type="match status" value="1"/>
</dbReference>
<feature type="DNA-binding region" description="Homeobox" evidence="12">
    <location>
        <begin position="146"/>
        <end position="205"/>
    </location>
</feature>
<dbReference type="PANTHER" id="PTHR46799">
    <property type="entry name" value="HOMEOBOX PROTEIN UNC-4 HOMOLOG"/>
    <property type="match status" value="1"/>
</dbReference>
<organism evidence="16 17">
    <name type="scientific">Frankliniella occidentalis</name>
    <name type="common">Western flower thrips</name>
    <name type="synonym">Euthrips occidentalis</name>
    <dbReference type="NCBI Taxonomy" id="133901"/>
    <lineage>
        <taxon>Eukaryota</taxon>
        <taxon>Metazoa</taxon>
        <taxon>Ecdysozoa</taxon>
        <taxon>Arthropoda</taxon>
        <taxon>Hexapoda</taxon>
        <taxon>Insecta</taxon>
        <taxon>Pterygota</taxon>
        <taxon>Neoptera</taxon>
        <taxon>Paraneoptera</taxon>
        <taxon>Thysanoptera</taxon>
        <taxon>Terebrantia</taxon>
        <taxon>Thripoidea</taxon>
        <taxon>Thripidae</taxon>
        <taxon>Frankliniella</taxon>
    </lineage>
</organism>
<dbReference type="PANTHER" id="PTHR46799:SF1">
    <property type="entry name" value="HOMEOBOX PROTEIN UNC-4 HOMOLOG"/>
    <property type="match status" value="1"/>
</dbReference>
<feature type="region of interest" description="Disordered" evidence="14">
    <location>
        <begin position="278"/>
        <end position="355"/>
    </location>
</feature>
<feature type="compositionally biased region" description="Basic and acidic residues" evidence="14">
    <location>
        <begin position="231"/>
        <end position="240"/>
    </location>
</feature>
<evidence type="ECO:0000256" key="3">
    <source>
        <dbReference type="ARBA" id="ARBA00022782"/>
    </source>
</evidence>
<keyword evidence="3" id="KW-0221">Differentiation</keyword>
<evidence type="ECO:0000256" key="8">
    <source>
        <dbReference type="ARBA" id="ARBA00023163"/>
    </source>
</evidence>
<keyword evidence="16" id="KW-1185">Reference proteome</keyword>
<feature type="compositionally biased region" description="Low complexity" evidence="14">
    <location>
        <begin position="70"/>
        <end position="79"/>
    </location>
</feature>
<evidence type="ECO:0000256" key="14">
    <source>
        <dbReference type="SAM" id="MobiDB-lite"/>
    </source>
</evidence>
<keyword evidence="5" id="KW-0805">Transcription regulation</keyword>